<accession>A0A6J6KUW6</accession>
<dbReference type="Gene3D" id="3.40.605.10">
    <property type="entry name" value="Aldehyde Dehydrogenase, Chain A, domain 1"/>
    <property type="match status" value="1"/>
</dbReference>
<dbReference type="SUPFAM" id="SSF53720">
    <property type="entry name" value="ALDH-like"/>
    <property type="match status" value="1"/>
</dbReference>
<dbReference type="InterPro" id="IPR016160">
    <property type="entry name" value="Ald_DH_CS_CYS"/>
</dbReference>
<evidence type="ECO:0000313" key="4">
    <source>
        <dbReference type="EMBL" id="CAB4653302.1"/>
    </source>
</evidence>
<name>A0A6J6KUW6_9ZZZZ</name>
<proteinExistence type="inferred from homology"/>
<sequence length="476" mass="51836">MTTLKNFINGKFVDCSSNETMSFENPAIGQVYGTAPLSRANDVDAAFKAASDAFLGWKRTAPADRSLALFRIADAMEARADEIVAAEIQNTGKPLWWMRDAEFPQCVDHTRFHATMARNLPGWSTGEFLSGYDSTVRREPVGVCAQVAPWNYPLLMAVWKFAPALAMGNTIVLKPSDTTPHTASIMAEIFAEHLPAGVANIIYGDRDTGRAMVAHKRPDLVSITGSVRAGMEIAASAAPDLKRVHLELGGKAPVIVYDDCDFEKTVQGVAEANLYNAGQDCAAGTRVIVQEGIAKEFTAALAKKVAEFKFGAPENDDHFYGALNSQNQLDRVQGFIDRLPSHAEILTGGKAQRLNGGYYFEPTLIAGLKQDDEMIQTEVFASVQTIQTFKDEAQAIEMANDVDFGLAASIWSENHGKVIRTSQDLDFGQVWVNCHLVQAAEMPNGGFKHSGHGNDLSTEAIEGYTRVKHIMSLTGR</sequence>
<evidence type="ECO:0000259" key="3">
    <source>
        <dbReference type="Pfam" id="PF00171"/>
    </source>
</evidence>
<dbReference type="PROSITE" id="PS00687">
    <property type="entry name" value="ALDEHYDE_DEHYDR_GLU"/>
    <property type="match status" value="1"/>
</dbReference>
<dbReference type="InterPro" id="IPR015590">
    <property type="entry name" value="Aldehyde_DH_dom"/>
</dbReference>
<dbReference type="Pfam" id="PF00171">
    <property type="entry name" value="Aldedh"/>
    <property type="match status" value="1"/>
</dbReference>
<dbReference type="FunFam" id="3.40.605.10:FF:000007">
    <property type="entry name" value="NAD/NADP-dependent betaine aldehyde dehydrogenase"/>
    <property type="match status" value="1"/>
</dbReference>
<organism evidence="4">
    <name type="scientific">freshwater metagenome</name>
    <dbReference type="NCBI Taxonomy" id="449393"/>
    <lineage>
        <taxon>unclassified sequences</taxon>
        <taxon>metagenomes</taxon>
        <taxon>ecological metagenomes</taxon>
    </lineage>
</organism>
<protein>
    <submittedName>
        <fullName evidence="4">Unannotated protein</fullName>
    </submittedName>
</protein>
<feature type="domain" description="Aldehyde dehydrogenase" evidence="3">
    <location>
        <begin position="13"/>
        <end position="470"/>
    </location>
</feature>
<evidence type="ECO:0000256" key="2">
    <source>
        <dbReference type="ARBA" id="ARBA00023002"/>
    </source>
</evidence>
<dbReference type="PANTHER" id="PTHR11699">
    <property type="entry name" value="ALDEHYDE DEHYDROGENASE-RELATED"/>
    <property type="match status" value="1"/>
</dbReference>
<dbReference type="InterPro" id="IPR016162">
    <property type="entry name" value="Ald_DH_N"/>
</dbReference>
<dbReference type="InterPro" id="IPR016161">
    <property type="entry name" value="Ald_DH/histidinol_DH"/>
</dbReference>
<dbReference type="AlphaFoldDB" id="A0A6J6KUW6"/>
<dbReference type="PROSITE" id="PS00070">
    <property type="entry name" value="ALDEHYDE_DEHYDR_CYS"/>
    <property type="match status" value="1"/>
</dbReference>
<reference evidence="4" key="1">
    <citation type="submission" date="2020-05" db="EMBL/GenBank/DDBJ databases">
        <authorList>
            <person name="Chiriac C."/>
            <person name="Salcher M."/>
            <person name="Ghai R."/>
            <person name="Kavagutti S V."/>
        </authorList>
    </citation>
    <scope>NUCLEOTIDE SEQUENCE</scope>
</reference>
<gene>
    <name evidence="4" type="ORF">UFOPK2237_00646</name>
</gene>
<dbReference type="GO" id="GO:0016620">
    <property type="term" value="F:oxidoreductase activity, acting on the aldehyde or oxo group of donors, NAD or NADP as acceptor"/>
    <property type="evidence" value="ECO:0007669"/>
    <property type="project" value="InterPro"/>
</dbReference>
<dbReference type="Gene3D" id="3.40.309.10">
    <property type="entry name" value="Aldehyde Dehydrogenase, Chain A, domain 2"/>
    <property type="match status" value="1"/>
</dbReference>
<dbReference type="InterPro" id="IPR016163">
    <property type="entry name" value="Ald_DH_C"/>
</dbReference>
<evidence type="ECO:0000256" key="1">
    <source>
        <dbReference type="ARBA" id="ARBA00009986"/>
    </source>
</evidence>
<comment type="similarity">
    <text evidence="1">Belongs to the aldehyde dehydrogenase family.</text>
</comment>
<dbReference type="EMBL" id="CAEZWI010000065">
    <property type="protein sequence ID" value="CAB4653302.1"/>
    <property type="molecule type" value="Genomic_DNA"/>
</dbReference>
<dbReference type="InterPro" id="IPR029510">
    <property type="entry name" value="Ald_DH_CS_GLU"/>
</dbReference>
<keyword evidence="2" id="KW-0560">Oxidoreductase</keyword>